<feature type="domain" description="TonB-dependent receptor plug" evidence="5">
    <location>
        <begin position="66"/>
        <end position="147"/>
    </location>
</feature>
<organism evidence="7 8">
    <name type="scientific">Mucilaginibacter corticis</name>
    <dbReference type="NCBI Taxonomy" id="2597670"/>
    <lineage>
        <taxon>Bacteria</taxon>
        <taxon>Pseudomonadati</taxon>
        <taxon>Bacteroidota</taxon>
        <taxon>Sphingobacteriia</taxon>
        <taxon>Sphingobacteriales</taxon>
        <taxon>Sphingobacteriaceae</taxon>
        <taxon>Mucilaginibacter</taxon>
    </lineage>
</organism>
<evidence type="ECO:0000256" key="2">
    <source>
        <dbReference type="ARBA" id="ARBA00023136"/>
    </source>
</evidence>
<dbReference type="RefSeq" id="WP_144246925.1">
    <property type="nucleotide sequence ID" value="NZ_VLPK01000001.1"/>
</dbReference>
<dbReference type="Gene3D" id="2.170.130.10">
    <property type="entry name" value="TonB-dependent receptor, plug domain"/>
    <property type="match status" value="1"/>
</dbReference>
<gene>
    <name evidence="7" type="ORF">FO440_03970</name>
</gene>
<dbReference type="Pfam" id="PF07715">
    <property type="entry name" value="Plug"/>
    <property type="match status" value="1"/>
</dbReference>
<comment type="caution">
    <text evidence="7">The sequence shown here is derived from an EMBL/GenBank/DDBJ whole genome shotgun (WGS) entry which is preliminary data.</text>
</comment>
<dbReference type="InterPro" id="IPR041700">
    <property type="entry name" value="OMP_b-brl_3"/>
</dbReference>
<evidence type="ECO:0000313" key="8">
    <source>
        <dbReference type="Proteomes" id="UP000318733"/>
    </source>
</evidence>
<keyword evidence="2" id="KW-0472">Membrane</keyword>
<dbReference type="Proteomes" id="UP000318733">
    <property type="component" value="Unassembled WGS sequence"/>
</dbReference>
<evidence type="ECO:0000259" key="6">
    <source>
        <dbReference type="Pfam" id="PF14905"/>
    </source>
</evidence>
<dbReference type="InterPro" id="IPR012910">
    <property type="entry name" value="Plug_dom"/>
</dbReference>
<evidence type="ECO:0000256" key="4">
    <source>
        <dbReference type="SAM" id="SignalP"/>
    </source>
</evidence>
<dbReference type="EMBL" id="VLPK01000001">
    <property type="protein sequence ID" value="TSJ43360.1"/>
    <property type="molecule type" value="Genomic_DNA"/>
</dbReference>
<dbReference type="InterPro" id="IPR036942">
    <property type="entry name" value="Beta-barrel_TonB_sf"/>
</dbReference>
<sequence length="727" mass="80056">MKQISINYKTLLIALLILSGSKLIAQTKNADTAKSKNLKEVTIKADKPIIKQEVDRITYDLQADPENKVSNVLEMMRKVPFVTLDANENILLKGNSSYKFLINGKPSSMMERDAKSVLRSIPASTIQRIEVYTTPPAKYDAEGLGGIINIITYKKIVDGYNGTVDLNERTPSGPGFGTSVSVKSGKFGLSAFGGGSLSNSPLTTNLNVRNTTGTDLTYLNQQGTSRSNGNNGYLGTELSYEIDSLNLVSGQFNINGSKSNGNSTQQSILAGPADDITGYDLTNTNNGHGKGFDAALNYQLGFKNNKSKLLTFSYRYYKYDNRNQAYLKTTDRVNYDAPDYDQDDITSASEQTVQLDFVQSFKKWSVEAGVKGIFRDNKSDFQYNTFNAAANQFERDSSLSNQYNSTQNILAAYNTWQYATKSLTIKAGVRVEQTITDADFISTASAAHQRYLDIVPSIAINMLVDKNSGLNLGFSQRLKRPGINKLNPFVDRSNPNFQSYGNPDLGRVLISDIRLGYNLSGKASLNVAVFYDFGRNLDLLVSNFDKATNITYSTYKNLGKVTGIGNFIGFSYPFTKSLNFSVNSNIMYFTLDGPVDGVMKNISFVTVGIYPSLGYALDGGWRINANVDINGRNPTGLQGSSNGVVSTGLSVNKQLIKNKLSLSAGVRNPFTKYRNNITETSGTDFTQTIINQNYFRSYTISLNYNFGKLKDAIKKTRRGINNDDGAR</sequence>
<name>A0A556MTT5_9SPHI</name>
<protein>
    <submittedName>
        <fullName evidence="7">TonB-dependent receptor</fullName>
    </submittedName>
</protein>
<evidence type="ECO:0000259" key="5">
    <source>
        <dbReference type="Pfam" id="PF07715"/>
    </source>
</evidence>
<keyword evidence="4" id="KW-0732">Signal</keyword>
<dbReference type="SUPFAM" id="SSF56935">
    <property type="entry name" value="Porins"/>
    <property type="match status" value="1"/>
</dbReference>
<accession>A0A556MTT5</accession>
<dbReference type="GO" id="GO:0009279">
    <property type="term" value="C:cell outer membrane"/>
    <property type="evidence" value="ECO:0007669"/>
    <property type="project" value="UniProtKB-SubCell"/>
</dbReference>
<dbReference type="InterPro" id="IPR037066">
    <property type="entry name" value="Plug_dom_sf"/>
</dbReference>
<dbReference type="AlphaFoldDB" id="A0A556MTT5"/>
<dbReference type="PANTHER" id="PTHR40980:SF4">
    <property type="entry name" value="TONB-DEPENDENT RECEPTOR-LIKE BETA-BARREL DOMAIN-CONTAINING PROTEIN"/>
    <property type="match status" value="1"/>
</dbReference>
<feature type="signal peptide" evidence="4">
    <location>
        <begin position="1"/>
        <end position="25"/>
    </location>
</feature>
<evidence type="ECO:0000256" key="3">
    <source>
        <dbReference type="ARBA" id="ARBA00023237"/>
    </source>
</evidence>
<dbReference type="PANTHER" id="PTHR40980">
    <property type="entry name" value="PLUG DOMAIN-CONTAINING PROTEIN"/>
    <property type="match status" value="1"/>
</dbReference>
<evidence type="ECO:0000313" key="7">
    <source>
        <dbReference type="EMBL" id="TSJ43360.1"/>
    </source>
</evidence>
<keyword evidence="3" id="KW-0998">Cell outer membrane</keyword>
<dbReference type="Gene3D" id="2.40.170.20">
    <property type="entry name" value="TonB-dependent receptor, beta-barrel domain"/>
    <property type="match status" value="1"/>
</dbReference>
<dbReference type="Pfam" id="PF14905">
    <property type="entry name" value="OMP_b-brl_3"/>
    <property type="match status" value="1"/>
</dbReference>
<comment type="subcellular location">
    <subcellularLocation>
        <location evidence="1">Cell outer membrane</location>
    </subcellularLocation>
</comment>
<dbReference type="OrthoDB" id="606851at2"/>
<feature type="chain" id="PRO_5022226826" evidence="4">
    <location>
        <begin position="26"/>
        <end position="727"/>
    </location>
</feature>
<evidence type="ECO:0000256" key="1">
    <source>
        <dbReference type="ARBA" id="ARBA00004442"/>
    </source>
</evidence>
<feature type="domain" description="Outer membrane protein beta-barrel" evidence="6">
    <location>
        <begin position="302"/>
        <end position="704"/>
    </location>
</feature>
<reference evidence="7 8" key="1">
    <citation type="submission" date="2019-07" db="EMBL/GenBank/DDBJ databases">
        <authorList>
            <person name="Huq M.A."/>
        </authorList>
    </citation>
    <scope>NUCLEOTIDE SEQUENCE [LARGE SCALE GENOMIC DNA]</scope>
    <source>
        <strain evidence="7 8">MAH-19</strain>
    </source>
</reference>
<keyword evidence="7" id="KW-0675">Receptor</keyword>
<keyword evidence="8" id="KW-1185">Reference proteome</keyword>
<proteinExistence type="predicted"/>